<dbReference type="OrthoDB" id="9809288at2"/>
<organism evidence="5 6">
    <name type="scientific">Maribacter dokdonensis</name>
    <dbReference type="NCBI Taxonomy" id="320912"/>
    <lineage>
        <taxon>Bacteria</taxon>
        <taxon>Pseudomonadati</taxon>
        <taxon>Bacteroidota</taxon>
        <taxon>Flavobacteriia</taxon>
        <taxon>Flavobacteriales</taxon>
        <taxon>Flavobacteriaceae</taxon>
        <taxon>Maribacter</taxon>
    </lineage>
</organism>
<name>A0A1H4J4V2_9FLAO</name>
<dbReference type="RefSeq" id="WP_074669724.1">
    <property type="nucleotide sequence ID" value="NZ_FNTB01000001.1"/>
</dbReference>
<dbReference type="SUPFAM" id="SSF55469">
    <property type="entry name" value="FMN-dependent nitroreductase-like"/>
    <property type="match status" value="1"/>
</dbReference>
<proteinExistence type="inferred from homology"/>
<sequence>MDFKQFAENRYTTKKYDATRKISNSDIQDLKDILKLSPSSINSQPWLFTFVSNEQIKDDLAEASYFNASKIKDASHLVVFSVMDNLLEFERRVEENLNEGSVRFYKQFVKPQPHEKTINWLIHQVYITLGFFLAACAAMEIDSTPMEGIEPEKYKEILKLKDHKVLFSVAIGYRHKEDSTQPNLIGKFRLPSETVIQSID</sequence>
<dbReference type="EMBL" id="FNTB01000001">
    <property type="protein sequence ID" value="SEB41379.1"/>
    <property type="molecule type" value="Genomic_DNA"/>
</dbReference>
<accession>A0A1H4J4V2</accession>
<dbReference type="InterPro" id="IPR033878">
    <property type="entry name" value="NfsB-like"/>
</dbReference>
<keyword evidence="2" id="KW-0521">NADP</keyword>
<dbReference type="Gene3D" id="3.40.109.10">
    <property type="entry name" value="NADH Oxidase"/>
    <property type="match status" value="1"/>
</dbReference>
<gene>
    <name evidence="5" type="ORF">SAMN05192540_0135</name>
</gene>
<dbReference type="PANTHER" id="PTHR43673">
    <property type="entry name" value="NAD(P)H NITROREDUCTASE YDGI-RELATED"/>
    <property type="match status" value="1"/>
</dbReference>
<dbReference type="PANTHER" id="PTHR43673:SF10">
    <property type="entry name" value="NADH DEHYDROGENASE_NAD(P)H NITROREDUCTASE XCC3605-RELATED"/>
    <property type="match status" value="1"/>
</dbReference>
<evidence type="ECO:0000313" key="5">
    <source>
        <dbReference type="EMBL" id="SEB41379.1"/>
    </source>
</evidence>
<evidence type="ECO:0000256" key="1">
    <source>
        <dbReference type="ARBA" id="ARBA00007118"/>
    </source>
</evidence>
<evidence type="ECO:0000256" key="3">
    <source>
        <dbReference type="ARBA" id="ARBA00023002"/>
    </source>
</evidence>
<dbReference type="InterPro" id="IPR029479">
    <property type="entry name" value="Nitroreductase"/>
</dbReference>
<dbReference type="Proteomes" id="UP000183038">
    <property type="component" value="Unassembled WGS sequence"/>
</dbReference>
<evidence type="ECO:0000259" key="4">
    <source>
        <dbReference type="Pfam" id="PF00881"/>
    </source>
</evidence>
<dbReference type="CDD" id="cd02149">
    <property type="entry name" value="NfsB-like"/>
    <property type="match status" value="1"/>
</dbReference>
<dbReference type="AlphaFoldDB" id="A0A1H4J4V2"/>
<protein>
    <submittedName>
        <fullName evidence="5">Nitroreductase / dihydropteridine reductase</fullName>
    </submittedName>
</protein>
<reference evidence="5 6" key="1">
    <citation type="submission" date="2016-10" db="EMBL/GenBank/DDBJ databases">
        <authorList>
            <person name="de Groot N.N."/>
        </authorList>
    </citation>
    <scope>NUCLEOTIDE SEQUENCE [LARGE SCALE GENOMIC DNA]</scope>
    <source>
        <strain evidence="5 6">MAR_2009_71</strain>
    </source>
</reference>
<evidence type="ECO:0000256" key="2">
    <source>
        <dbReference type="ARBA" id="ARBA00022857"/>
    </source>
</evidence>
<feature type="domain" description="Nitroreductase" evidence="4">
    <location>
        <begin position="8"/>
        <end position="173"/>
    </location>
</feature>
<dbReference type="Pfam" id="PF00881">
    <property type="entry name" value="Nitroreductase"/>
    <property type="match status" value="1"/>
</dbReference>
<evidence type="ECO:0000313" key="6">
    <source>
        <dbReference type="Proteomes" id="UP000183038"/>
    </source>
</evidence>
<dbReference type="InterPro" id="IPR000415">
    <property type="entry name" value="Nitroreductase-like"/>
</dbReference>
<dbReference type="GO" id="GO:0016491">
    <property type="term" value="F:oxidoreductase activity"/>
    <property type="evidence" value="ECO:0007669"/>
    <property type="project" value="UniProtKB-KW"/>
</dbReference>
<keyword evidence="3" id="KW-0560">Oxidoreductase</keyword>
<comment type="similarity">
    <text evidence="1">Belongs to the nitroreductase family.</text>
</comment>